<protein>
    <submittedName>
        <fullName evidence="4">VWA domain-containing protein</fullName>
    </submittedName>
</protein>
<dbReference type="RefSeq" id="WP_200395309.1">
    <property type="nucleotide sequence ID" value="NZ_CP066831.1"/>
</dbReference>
<evidence type="ECO:0000313" key="4">
    <source>
        <dbReference type="EMBL" id="QQM40185.1"/>
    </source>
</evidence>
<name>A0A7T7I352_9ACTN</name>
<dbReference type="SMART" id="SM00327">
    <property type="entry name" value="VWA"/>
    <property type="match status" value="1"/>
</dbReference>
<dbReference type="Proteomes" id="UP000595636">
    <property type="component" value="Chromosome"/>
</dbReference>
<organism evidence="4 5">
    <name type="scientific">Streptomyces liliifuscus</name>
    <dbReference type="NCBI Taxonomy" id="2797636"/>
    <lineage>
        <taxon>Bacteria</taxon>
        <taxon>Bacillati</taxon>
        <taxon>Actinomycetota</taxon>
        <taxon>Actinomycetes</taxon>
        <taxon>Kitasatosporales</taxon>
        <taxon>Streptomycetaceae</taxon>
        <taxon>Streptomyces</taxon>
    </lineage>
</organism>
<keyword evidence="2" id="KW-1133">Transmembrane helix</keyword>
<sequence length="539" mass="57150">MKQPAGGHPPTCPHRDRAAERAGRTRRALARTGVAAAALLTLISFAAPTASADATPSRAEIYTVLNLDDQPADHVVLVDTSGSMADDGRYDTVRTTLRPFLDGLSTEDHVALFTFDSRPEPRYIGSAGDTDEILSTLPDEPSPAGGTDIGAALDRALGELDRGGAAEVASVVLLTDGEHSPSDGSPYPEATGAPWTELRERAAALGERGTELNGYALPLGSGATGAELLGDVIEDSTVLRPDGIEDLGAYLERAGDGVRVRKAGLLLAEDEGKGITATWADRRRRDVTDGTNAASVTLTSTTRHVPLTVKDLGLSVEGEPLRVSGLPSTLSLAPGESRTFDVRLRGTLSDGPLPYRRDRATDARLQMSGRVASDWERALAPDVKLQVPREVRVTGAALPLTATVGSAVLLPAVIGGLVAVLVIAWLRWRRLHRPRLRGELVLSPVYGGQLPDRIPLSGRRVELRPQVIGGRGSVHGRRRSTEQGARIDLLIRYTPDGSAGRQSDATCLPDGQVVVNGVSFSYRSEQPADRVPAANGRPR</sequence>
<dbReference type="CDD" id="cd00198">
    <property type="entry name" value="vWFA"/>
    <property type="match status" value="1"/>
</dbReference>
<reference evidence="4 5" key="1">
    <citation type="submission" date="2020-12" db="EMBL/GenBank/DDBJ databases">
        <title>A novel species.</title>
        <authorList>
            <person name="Li K."/>
        </authorList>
    </citation>
    <scope>NUCLEOTIDE SEQUENCE [LARGE SCALE GENOMIC DNA]</scope>
    <source>
        <strain evidence="4 5">ZYC-3</strain>
    </source>
</reference>
<evidence type="ECO:0000256" key="2">
    <source>
        <dbReference type="SAM" id="Phobius"/>
    </source>
</evidence>
<keyword evidence="2" id="KW-0812">Transmembrane</keyword>
<keyword evidence="5" id="KW-1185">Reference proteome</keyword>
<evidence type="ECO:0000313" key="5">
    <source>
        <dbReference type="Proteomes" id="UP000595636"/>
    </source>
</evidence>
<dbReference type="KEGG" id="slf:JEQ17_12350"/>
<dbReference type="EMBL" id="CP066831">
    <property type="protein sequence ID" value="QQM40185.1"/>
    <property type="molecule type" value="Genomic_DNA"/>
</dbReference>
<dbReference type="InterPro" id="IPR036465">
    <property type="entry name" value="vWFA_dom_sf"/>
</dbReference>
<feature type="domain" description="VWFA" evidence="3">
    <location>
        <begin position="73"/>
        <end position="258"/>
    </location>
</feature>
<dbReference type="InterPro" id="IPR002035">
    <property type="entry name" value="VWF_A"/>
</dbReference>
<feature type="region of interest" description="Disordered" evidence="1">
    <location>
        <begin position="1"/>
        <end position="23"/>
    </location>
</feature>
<dbReference type="Gene3D" id="3.40.50.410">
    <property type="entry name" value="von Willebrand factor, type A domain"/>
    <property type="match status" value="1"/>
</dbReference>
<dbReference type="PROSITE" id="PS50234">
    <property type="entry name" value="VWFA"/>
    <property type="match status" value="1"/>
</dbReference>
<dbReference type="InterPro" id="IPR006311">
    <property type="entry name" value="TAT_signal"/>
</dbReference>
<feature type="transmembrane region" description="Helical" evidence="2">
    <location>
        <begin position="408"/>
        <end position="428"/>
    </location>
</feature>
<dbReference type="Pfam" id="PF13519">
    <property type="entry name" value="VWA_2"/>
    <property type="match status" value="1"/>
</dbReference>
<evidence type="ECO:0000259" key="3">
    <source>
        <dbReference type="PROSITE" id="PS50234"/>
    </source>
</evidence>
<evidence type="ECO:0000256" key="1">
    <source>
        <dbReference type="SAM" id="MobiDB-lite"/>
    </source>
</evidence>
<dbReference type="AlphaFoldDB" id="A0A7T7I352"/>
<proteinExistence type="predicted"/>
<keyword evidence="2" id="KW-0472">Membrane</keyword>
<gene>
    <name evidence="4" type="ORF">JEQ17_12350</name>
</gene>
<dbReference type="PROSITE" id="PS51318">
    <property type="entry name" value="TAT"/>
    <property type="match status" value="1"/>
</dbReference>
<feature type="compositionally biased region" description="Basic and acidic residues" evidence="1">
    <location>
        <begin position="13"/>
        <end position="23"/>
    </location>
</feature>
<accession>A0A7T7I352</accession>
<dbReference type="SUPFAM" id="SSF53300">
    <property type="entry name" value="vWA-like"/>
    <property type="match status" value="1"/>
</dbReference>